<evidence type="ECO:0000313" key="2">
    <source>
        <dbReference type="EMBL" id="EKO17068.1"/>
    </source>
</evidence>
<gene>
    <name evidence="2" type="ORF">LEP1GSC081_3746</name>
</gene>
<accession>A0A0E2B6X7</accession>
<comment type="caution">
    <text evidence="2">The sequence shown here is derived from an EMBL/GenBank/DDBJ whole genome shotgun (WGS) entry which is preliminary data.</text>
</comment>
<sequence>MFKLDLTIYRNRNGIEVAPSGLIDLVGGPTGSVGNNILSCSEFSDLTFEFNSYQFISARNNKWDHSPQRLTL</sequence>
<dbReference type="InterPro" id="IPR011459">
    <property type="entry name" value="DUF1565"/>
</dbReference>
<proteinExistence type="predicted"/>
<dbReference type="Pfam" id="PF07602">
    <property type="entry name" value="DUF1565"/>
    <property type="match status" value="1"/>
</dbReference>
<dbReference type="AlphaFoldDB" id="A0A0E2B6X7"/>
<name>A0A0E2B6X7_9LEPT</name>
<dbReference type="Proteomes" id="UP000006253">
    <property type="component" value="Unassembled WGS sequence"/>
</dbReference>
<protein>
    <submittedName>
        <fullName evidence="2">PF07602 domain protein</fullName>
    </submittedName>
</protein>
<feature type="domain" description="DUF1565" evidence="1">
    <location>
        <begin position="7"/>
        <end position="69"/>
    </location>
</feature>
<evidence type="ECO:0000313" key="3">
    <source>
        <dbReference type="Proteomes" id="UP000006253"/>
    </source>
</evidence>
<dbReference type="EMBL" id="AHMY02000015">
    <property type="protein sequence ID" value="EKO17068.1"/>
    <property type="molecule type" value="Genomic_DNA"/>
</dbReference>
<organism evidence="2 3">
    <name type="scientific">Leptospira kirschneri str. H1</name>
    <dbReference type="NCBI Taxonomy" id="1049966"/>
    <lineage>
        <taxon>Bacteria</taxon>
        <taxon>Pseudomonadati</taxon>
        <taxon>Spirochaetota</taxon>
        <taxon>Spirochaetia</taxon>
        <taxon>Leptospirales</taxon>
        <taxon>Leptospiraceae</taxon>
        <taxon>Leptospira</taxon>
    </lineage>
</organism>
<reference evidence="2 3" key="1">
    <citation type="submission" date="2012-10" db="EMBL/GenBank/DDBJ databases">
        <authorList>
            <person name="Harkins D.M."/>
            <person name="Durkin A.S."/>
            <person name="Brinkac L.M."/>
            <person name="Selengut J.D."/>
            <person name="Sanka R."/>
            <person name="DePew J."/>
            <person name="Purushe J."/>
            <person name="Peacock S.J."/>
            <person name="Thaipadungpanit J."/>
            <person name="Wuthiekanun V.W."/>
            <person name="Day N.P."/>
            <person name="Vinetz J.M."/>
            <person name="Sutton G.G."/>
            <person name="Nelson W.C."/>
            <person name="Fouts D.E."/>
        </authorList>
    </citation>
    <scope>NUCLEOTIDE SEQUENCE [LARGE SCALE GENOMIC DNA]</scope>
    <source>
        <strain evidence="2 3">H1</strain>
    </source>
</reference>
<evidence type="ECO:0000259" key="1">
    <source>
        <dbReference type="Pfam" id="PF07602"/>
    </source>
</evidence>
<dbReference type="RefSeq" id="WP_002077038.1">
    <property type="nucleotide sequence ID" value="NZ_AHMY02000015.1"/>
</dbReference>